<protein>
    <submittedName>
        <fullName evidence="2">Unannotated protein</fullName>
    </submittedName>
</protein>
<feature type="transmembrane region" description="Helical" evidence="1">
    <location>
        <begin position="196"/>
        <end position="219"/>
    </location>
</feature>
<organism evidence="2">
    <name type="scientific">freshwater metagenome</name>
    <dbReference type="NCBI Taxonomy" id="449393"/>
    <lineage>
        <taxon>unclassified sequences</taxon>
        <taxon>metagenomes</taxon>
        <taxon>ecological metagenomes</taxon>
    </lineage>
</organism>
<keyword evidence="1" id="KW-0472">Membrane</keyword>
<accession>A0A6J7EKL9</accession>
<sequence>MNDSKDDSTTSAIPTGWRGVGASAHLVVAVLVGIAVGLIVAFTSSTLPAGLIGWLAATVFYVLWVWASLWPLDAAATQAVALREDPARGAVRDLSIALVASGALLTVVLVIFRARETGVLLTVLGVAAITASWVVVHTIMTARYARLYFASPLGGIDFGSHAAPTFRDFAYMSFTVGMTFQVSDTQVTHSRIRAAVLAHALLSFIFATFIVAVTVNLVAGLGH</sequence>
<evidence type="ECO:0000313" key="2">
    <source>
        <dbReference type="EMBL" id="CAB4880173.1"/>
    </source>
</evidence>
<dbReference type="AlphaFoldDB" id="A0A6J7EKL9"/>
<feature type="transmembrane region" description="Helical" evidence="1">
    <location>
        <begin position="20"/>
        <end position="42"/>
    </location>
</feature>
<dbReference type="EMBL" id="CAFBLM010000085">
    <property type="protein sequence ID" value="CAB4880173.1"/>
    <property type="molecule type" value="Genomic_DNA"/>
</dbReference>
<feature type="transmembrane region" description="Helical" evidence="1">
    <location>
        <begin position="94"/>
        <end position="112"/>
    </location>
</feature>
<dbReference type="InterPro" id="IPR009781">
    <property type="entry name" value="DUF1345"/>
</dbReference>
<keyword evidence="1" id="KW-1133">Transmembrane helix</keyword>
<keyword evidence="1" id="KW-0812">Transmembrane</keyword>
<gene>
    <name evidence="2" type="ORF">UFOPK3401_01375</name>
</gene>
<evidence type="ECO:0000256" key="1">
    <source>
        <dbReference type="SAM" id="Phobius"/>
    </source>
</evidence>
<name>A0A6J7EKL9_9ZZZZ</name>
<reference evidence="2" key="1">
    <citation type="submission" date="2020-05" db="EMBL/GenBank/DDBJ databases">
        <authorList>
            <person name="Chiriac C."/>
            <person name="Salcher M."/>
            <person name="Ghai R."/>
            <person name="Kavagutti S V."/>
        </authorList>
    </citation>
    <scope>NUCLEOTIDE SEQUENCE</scope>
</reference>
<proteinExistence type="predicted"/>
<feature type="transmembrane region" description="Helical" evidence="1">
    <location>
        <begin position="49"/>
        <end position="67"/>
    </location>
</feature>
<feature type="transmembrane region" description="Helical" evidence="1">
    <location>
        <begin position="119"/>
        <end position="140"/>
    </location>
</feature>
<dbReference type="Pfam" id="PF07077">
    <property type="entry name" value="DUF1345"/>
    <property type="match status" value="1"/>
</dbReference>